<sequence>MPPNDDLFVYDPANLDDDQEYEEMERIVGQLMIQQVKMQRKRKRVIASMDELEALEIRARYETMREYHRRVRIGDTITQILACSEFNPQNALPASMNLQEQVFGFGSTFRNQHVAASVPEAPRFTDLSDVQPAGLNHLQMNVFQNWTPECPFQFNPYGQYLNQDHSLPSSSTTPSSPASTSGTTIQDPPAELETSTSETTIQKPEGPPVEEILGMAGYHSSTANKIAEIFKGDWVSAKEWRWTLPKKYHVGQHDIHTVFDILMGNLVLEVPLAGSQLDSVSYIQKDCQACHQTSRENEIHHFSTRLVIRNGQFQKSLQDTFAAPRKISTPCPSCEAKEVLKMRDIATQSPYLVFGFDATPIKDLDEDSEVQMFGSKWKIRSLAERTGEKSSSGHYMAWVRSEEDRWIRVNDDAMEKFEKLNLSRINVKMLVFERI</sequence>
<evidence type="ECO:0000313" key="4">
    <source>
        <dbReference type="Proteomes" id="UP000008549"/>
    </source>
</evidence>
<dbReference type="InterPro" id="IPR028889">
    <property type="entry name" value="USP"/>
</dbReference>
<feature type="compositionally biased region" description="Polar residues" evidence="1">
    <location>
        <begin position="193"/>
        <end position="202"/>
    </location>
</feature>
<reference evidence="3 4" key="2">
    <citation type="journal article" date="2011" name="PLoS Genet.">
        <title>Caenorhabditis briggsae recombinant inbred line genotypes reveal inter-strain incompatibility and the evolution of recombination.</title>
        <authorList>
            <person name="Ross J.A."/>
            <person name="Koboldt D.C."/>
            <person name="Staisch J.E."/>
            <person name="Chamberlin H.M."/>
            <person name="Gupta B.P."/>
            <person name="Miller R.D."/>
            <person name="Baird S.E."/>
            <person name="Haag E.S."/>
        </authorList>
    </citation>
    <scope>NUCLEOTIDE SEQUENCE [LARGE SCALE GENOMIC DNA]</scope>
    <source>
        <strain evidence="3 4">AF16</strain>
    </source>
</reference>
<name>H8WGY6_CAEBR</name>
<dbReference type="InParanoid" id="H8WGY6"/>
<evidence type="ECO:0000313" key="5">
    <source>
        <dbReference type="WormBase" id="CBG20144"/>
    </source>
</evidence>
<dbReference type="InterPro" id="IPR038765">
    <property type="entry name" value="Papain-like_cys_pep_sf"/>
</dbReference>
<dbReference type="PROSITE" id="PS50235">
    <property type="entry name" value="USP_3"/>
    <property type="match status" value="1"/>
</dbReference>
<reference evidence="3 4" key="1">
    <citation type="journal article" date="2003" name="PLoS Biol.">
        <title>The genome sequence of Caenorhabditis briggsae: a platform for comparative genomics.</title>
        <authorList>
            <person name="Stein L.D."/>
            <person name="Bao Z."/>
            <person name="Blasiar D."/>
            <person name="Blumenthal T."/>
            <person name="Brent M.R."/>
            <person name="Chen N."/>
            <person name="Chinwalla A."/>
            <person name="Clarke L."/>
            <person name="Clee C."/>
            <person name="Coghlan A."/>
            <person name="Coulson A."/>
            <person name="D'Eustachio P."/>
            <person name="Fitch D.H."/>
            <person name="Fulton L.A."/>
            <person name="Fulton R.E."/>
            <person name="Griffiths-Jones S."/>
            <person name="Harris T.W."/>
            <person name="Hillier L.W."/>
            <person name="Kamath R."/>
            <person name="Kuwabara P.E."/>
            <person name="Mardis E.R."/>
            <person name="Marra M.A."/>
            <person name="Miner T.L."/>
            <person name="Minx P."/>
            <person name="Mullikin J.C."/>
            <person name="Plumb R.W."/>
            <person name="Rogers J."/>
            <person name="Schein J.E."/>
            <person name="Sohrmann M."/>
            <person name="Spieth J."/>
            <person name="Stajich J.E."/>
            <person name="Wei C."/>
            <person name="Willey D."/>
            <person name="Wilson R.K."/>
            <person name="Durbin R."/>
            <person name="Waterston R.H."/>
        </authorList>
    </citation>
    <scope>NUCLEOTIDE SEQUENCE [LARGE SCALE GENOMIC DNA]</scope>
    <source>
        <strain evidence="3 4">AF16</strain>
    </source>
</reference>
<dbReference type="eggNOG" id="ENOG502RBCN">
    <property type="taxonomic scope" value="Eukaryota"/>
</dbReference>
<dbReference type="WormBase" id="CBG20144">
    <property type="protein sequence ID" value="CBP48825"/>
    <property type="gene ID" value="WBGene00039203"/>
</dbReference>
<dbReference type="Proteomes" id="UP000008549">
    <property type="component" value="Unassembled WGS sequence"/>
</dbReference>
<evidence type="ECO:0000256" key="1">
    <source>
        <dbReference type="SAM" id="MobiDB-lite"/>
    </source>
</evidence>
<dbReference type="Gene3D" id="3.90.70.10">
    <property type="entry name" value="Cysteine proteinases"/>
    <property type="match status" value="1"/>
</dbReference>
<evidence type="ECO:0000259" key="2">
    <source>
        <dbReference type="PROSITE" id="PS50235"/>
    </source>
</evidence>
<protein>
    <submittedName>
        <fullName evidence="3">Protein CBG20144</fullName>
    </submittedName>
</protein>
<feature type="compositionally biased region" description="Low complexity" evidence="1">
    <location>
        <begin position="166"/>
        <end position="184"/>
    </location>
</feature>
<gene>
    <name evidence="3 5" type="ORF">CBG20144</name>
    <name evidence="3" type="ORF">CBG_20144</name>
</gene>
<keyword evidence="4" id="KW-1185">Reference proteome</keyword>
<dbReference type="SUPFAM" id="SSF54001">
    <property type="entry name" value="Cysteine proteinases"/>
    <property type="match status" value="1"/>
</dbReference>
<organism evidence="3 4">
    <name type="scientific">Caenorhabditis briggsae</name>
    <dbReference type="NCBI Taxonomy" id="6238"/>
    <lineage>
        <taxon>Eukaryota</taxon>
        <taxon>Metazoa</taxon>
        <taxon>Ecdysozoa</taxon>
        <taxon>Nematoda</taxon>
        <taxon>Chromadorea</taxon>
        <taxon>Rhabditida</taxon>
        <taxon>Rhabditina</taxon>
        <taxon>Rhabditomorpha</taxon>
        <taxon>Rhabditoidea</taxon>
        <taxon>Rhabditidae</taxon>
        <taxon>Peloderinae</taxon>
        <taxon>Caenorhabditis</taxon>
    </lineage>
</organism>
<dbReference type="EMBL" id="HE601013">
    <property type="protein sequence ID" value="CCG58608.1"/>
    <property type="molecule type" value="Genomic_DNA"/>
</dbReference>
<dbReference type="AlphaFoldDB" id="H8WGY6"/>
<dbReference type="RefSeq" id="XP_045100874.1">
    <property type="nucleotide sequence ID" value="XM_045244465.1"/>
</dbReference>
<dbReference type="CTD" id="8584519"/>
<dbReference type="EMBL" id="HE601302">
    <property type="protein sequence ID" value="CCG58608.1"/>
    <property type="status" value="JOINED"/>
    <property type="molecule type" value="Genomic_DNA"/>
</dbReference>
<evidence type="ECO:0000313" key="3">
    <source>
        <dbReference type="EMBL" id="CCG58608.1"/>
    </source>
</evidence>
<dbReference type="STRING" id="6238.H8WGY6"/>
<feature type="domain" description="USP" evidence="2">
    <location>
        <begin position="133"/>
        <end position="435"/>
    </location>
</feature>
<dbReference type="KEGG" id="cbr:CBG_20144"/>
<accession>H8WGY6</accession>
<feature type="region of interest" description="Disordered" evidence="1">
    <location>
        <begin position="163"/>
        <end position="210"/>
    </location>
</feature>
<proteinExistence type="predicted"/>
<dbReference type="GeneID" id="8584519"/>